<evidence type="ECO:0000256" key="5">
    <source>
        <dbReference type="SAM" id="MobiDB-lite"/>
    </source>
</evidence>
<dbReference type="GO" id="GO:0009306">
    <property type="term" value="P:protein secretion"/>
    <property type="evidence" value="ECO:0007669"/>
    <property type="project" value="InterPro"/>
</dbReference>
<name>W4MGS5_9BACT</name>
<keyword evidence="2" id="KW-0812">Transmembrane</keyword>
<dbReference type="Pfam" id="PF04357">
    <property type="entry name" value="TamB"/>
    <property type="match status" value="2"/>
</dbReference>
<evidence type="ECO:0000256" key="2">
    <source>
        <dbReference type="ARBA" id="ARBA00022692"/>
    </source>
</evidence>
<comment type="subcellular location">
    <subcellularLocation>
        <location evidence="1">Membrane</location>
        <topology evidence="1">Single-pass membrane protein</topology>
    </subcellularLocation>
</comment>
<dbReference type="PANTHER" id="PTHR36985">
    <property type="entry name" value="TRANSLOCATION AND ASSEMBLY MODULE SUBUNIT TAMB"/>
    <property type="match status" value="1"/>
</dbReference>
<dbReference type="Proteomes" id="UP000019140">
    <property type="component" value="Unassembled WGS sequence"/>
</dbReference>
<accession>W4MGS5</accession>
<evidence type="ECO:0000256" key="3">
    <source>
        <dbReference type="ARBA" id="ARBA00022989"/>
    </source>
</evidence>
<sequence length="1815" mass="195327">MKLIRRTLYIIVSLVLLVLLFVALVLFAPAVAQPVVEPVRAWLIRTVSAQASKSLNGSLSIGSLEGSLLSAPTVRDIVIKDAQGDIVIQLKALRLRYDLTQLLKRKLPVHEIAIVQPQVKVVQEADGSNNLSRLAPPSDAPPPEDESSGFVMPLDIELTALAIENGRAELQLPALPGVKTVKDLNLRLRGEVSKARYQIELQQFIAKTLPADVNLNKLQVALEQIGSDIRIRDFQLDTDASHITIKGTLPWGNVAERTRPADLAISIEPFDMADVGRLLADETLTGLLQARITAEGPPQALNVSGNIRAEGGEVALNGKLNIAADEPDYQATVDITKLNIAALIHREALESDLNVHLTVNGSGIALAELQGEAQVQIKPSTFGDMVLNPSDIQITAQGQRIEVPHFHLDTSVAQMNVDGLLDLNGDSALRYDLQVQLADLRQLLGTDTLEGTAHLQGKASGTWPDLTTTGTLSAQGLRYDAHQLQDVAVTYEASHLGAEPRAIAQVRLQEAQLSTLPVAQLDLQATYDQATSQLQFTTEVTQSADYDGTLGGSVTLTDTGRTILLDTLRIRLQDRTWNAPQPLDVGLAANGVHINHVHLAHDDESITASGRLDGANFDNLRVNANNIDLDFLRTILALPELVSGHASLDATLSGTMENPQFKTNLQVHAPNRPSLPFEGIHVTLDYVRPQLRGQIHVRQQERNIIDLGLHLPAQMALSELSPDKLLVDAPVALNLKINRPNLRALKRALPALPALAGTVQGNFDLQGTYAQLELDAAIDLHRFGLVGTIENVNAPLQLTGTVVTAESVAAMAQALADGNLSPAIRDLALRAPSISGQLPSAGQAAQPVQVNNLELRADAQLPSDITLHNLSLQAQAFDLPSTQLKLAAAMQAERLDVKRLAIQSAGSELSGKGYLNLQNQAVQFKLEIPRLRLSDFAPTLPENLPKDIQGTIDVAGSTQAPEVAVRLRYAGARIDADLAAELQKALPSYRAKLDIQSLDVAQFAPDLPGRINASLSLNGEGFDGKNRRASVSLDLDSQNFALAPGLTTKLRAQLQGDAVQLNTLDVRSDPVTLNAGGSLSADRQAALTYHLTLGDLTAIRQQLGLDLDAKGQLTGELSGALDALHTEGELQLASWRYATWHGKSLRADFHAENLTTRPQANLKATIADAEGPSLEPSSVEIEGTYNTDRGDFDIRVIEGPFQQTQITGEADLQAGQDLMLMTLNLQRGDWTWSNPQPIRVIRDAAGRLEVPNFELRNGQQAIRVQATLPPQGPIAGNVRIHQLHIPSNAKPFVPKAAVPDGHVQLDMNLKGTMQQFGAEGVLQLTGLAWQKRQLGELQAQLDMANNTLTSDVYWRDQQTDLLRLQGTVGLDAAGALDMTVQSQNFDLSRLPTYTEAVQQSAGELNLDLRLSGTTSQPEVNGQLTLADGLLQLPATGEPYQDIQTQINFAGDRITLETLNIGSQTGTLNLKGWLELAGTALKQLDFTMAADNFTAIKTQDIEALLNSNLNAKGSLEALEVNGNVEIPRAKIRVEGLLGGGPAAVKPEQLDYKIVYGTGQKASQSQDGAEKPDAGQDDSLAFLKADVKIDMPRNIWVQAQGTAIELSGDLRVTKALQKPLIIAGDIETLRGFASYLGKKFTLKQGRITFTGTEEINPALDITANHRVSRYIVTINVQGTSKLPKINLSSAPEALEEADIVSLLVFGRTTDKLTGSEQGSLANKAQNAAVGAAAGAAASAVGQQVGLDSVEVEVGEEAKVGTGKYITQDLFLSYERQLGKVPGNTVGVEYSINRRLKLKGSSSSTGETAVDLIWRRDY</sequence>
<dbReference type="InterPro" id="IPR007452">
    <property type="entry name" value="TamB_C"/>
</dbReference>
<feature type="domain" description="Translocation and assembly module TamB C-terminal" evidence="6">
    <location>
        <begin position="1361"/>
        <end position="1452"/>
    </location>
</feature>
<organism evidence="7 8">
    <name type="scientific">Candidatus Entotheonella gemina</name>
    <dbReference type="NCBI Taxonomy" id="1429439"/>
    <lineage>
        <taxon>Bacteria</taxon>
        <taxon>Pseudomonadati</taxon>
        <taxon>Nitrospinota/Tectimicrobiota group</taxon>
        <taxon>Candidatus Tectimicrobiota</taxon>
        <taxon>Candidatus Entotheonellia</taxon>
        <taxon>Candidatus Entotheonellales</taxon>
        <taxon>Candidatus Entotheonellaceae</taxon>
        <taxon>Candidatus Entotheonella</taxon>
    </lineage>
</organism>
<reference evidence="7 8" key="1">
    <citation type="journal article" date="2014" name="Nature">
        <title>An environmental bacterial taxon with a large and distinct metabolic repertoire.</title>
        <authorList>
            <person name="Wilson M.C."/>
            <person name="Mori T."/>
            <person name="Ruckert C."/>
            <person name="Uria A.R."/>
            <person name="Helf M.J."/>
            <person name="Takada K."/>
            <person name="Gernert C."/>
            <person name="Steffens U.A."/>
            <person name="Heycke N."/>
            <person name="Schmitt S."/>
            <person name="Rinke C."/>
            <person name="Helfrich E.J."/>
            <person name="Brachmann A.O."/>
            <person name="Gurgui C."/>
            <person name="Wakimoto T."/>
            <person name="Kracht M."/>
            <person name="Crusemann M."/>
            <person name="Hentschel U."/>
            <person name="Abe I."/>
            <person name="Matsunaga S."/>
            <person name="Kalinowski J."/>
            <person name="Takeyama H."/>
            <person name="Piel J."/>
        </authorList>
    </citation>
    <scope>NUCLEOTIDE SEQUENCE [LARGE SCALE GENOMIC DNA]</scope>
    <source>
        <strain evidence="8">TSY2</strain>
    </source>
</reference>
<protein>
    <recommendedName>
        <fullName evidence="6">Translocation and assembly module TamB C-terminal domain-containing protein</fullName>
    </recommendedName>
</protein>
<evidence type="ECO:0000313" key="7">
    <source>
        <dbReference type="EMBL" id="ETX09141.1"/>
    </source>
</evidence>
<comment type="caution">
    <text evidence="7">The sequence shown here is derived from an EMBL/GenBank/DDBJ whole genome shotgun (WGS) entry which is preliminary data.</text>
</comment>
<dbReference type="PANTHER" id="PTHR36985:SF1">
    <property type="entry name" value="TRANSLOCATION AND ASSEMBLY MODULE SUBUNIT TAMB"/>
    <property type="match status" value="1"/>
</dbReference>
<keyword evidence="4" id="KW-0472">Membrane</keyword>
<proteinExistence type="predicted"/>
<evidence type="ECO:0000313" key="8">
    <source>
        <dbReference type="Proteomes" id="UP000019140"/>
    </source>
</evidence>
<dbReference type="GO" id="GO:0005886">
    <property type="term" value="C:plasma membrane"/>
    <property type="evidence" value="ECO:0007669"/>
    <property type="project" value="InterPro"/>
</dbReference>
<keyword evidence="8" id="KW-1185">Reference proteome</keyword>
<evidence type="ECO:0000256" key="1">
    <source>
        <dbReference type="ARBA" id="ARBA00004167"/>
    </source>
</evidence>
<evidence type="ECO:0000259" key="6">
    <source>
        <dbReference type="Pfam" id="PF04357"/>
    </source>
</evidence>
<keyword evidence="3" id="KW-1133">Transmembrane helix</keyword>
<evidence type="ECO:0000256" key="4">
    <source>
        <dbReference type="ARBA" id="ARBA00023136"/>
    </source>
</evidence>
<dbReference type="HOGENOM" id="CLU_245080_0_0_7"/>
<gene>
    <name evidence="7" type="ORF">ETSY2_01250</name>
</gene>
<dbReference type="EMBL" id="AZHX01000045">
    <property type="protein sequence ID" value="ETX09141.1"/>
    <property type="molecule type" value="Genomic_DNA"/>
</dbReference>
<dbReference type="PATRIC" id="fig|1429439.4.peg.214"/>
<feature type="domain" description="Translocation and assembly module TamB C-terminal" evidence="6">
    <location>
        <begin position="1462"/>
        <end position="1815"/>
    </location>
</feature>
<feature type="region of interest" description="Disordered" evidence="5">
    <location>
        <begin position="130"/>
        <end position="149"/>
    </location>
</feature>